<dbReference type="PANTHER" id="PTHR12137:SF54">
    <property type="entry name" value="CARBOHYDRATE SULFOTRANSFERASE"/>
    <property type="match status" value="1"/>
</dbReference>
<evidence type="ECO:0000313" key="11">
    <source>
        <dbReference type="EMBL" id="KAK7090039.1"/>
    </source>
</evidence>
<dbReference type="EMBL" id="JBAMIC010000024">
    <property type="protein sequence ID" value="KAK7090039.1"/>
    <property type="molecule type" value="Genomic_DNA"/>
</dbReference>
<evidence type="ECO:0000256" key="5">
    <source>
        <dbReference type="ARBA" id="ARBA00022989"/>
    </source>
</evidence>
<gene>
    <name evidence="11" type="ORF">V1264_009894</name>
</gene>
<keyword evidence="12" id="KW-1185">Reference proteome</keyword>
<dbReference type="GO" id="GO:0000139">
    <property type="term" value="C:Golgi membrane"/>
    <property type="evidence" value="ECO:0007669"/>
    <property type="project" value="UniProtKB-SubCell"/>
</dbReference>
<dbReference type="InterPro" id="IPR018011">
    <property type="entry name" value="Carb_sulfotrans_8-10"/>
</dbReference>
<evidence type="ECO:0000256" key="1">
    <source>
        <dbReference type="ARBA" id="ARBA00004323"/>
    </source>
</evidence>
<keyword evidence="5" id="KW-1133">Transmembrane helix</keyword>
<evidence type="ECO:0000256" key="8">
    <source>
        <dbReference type="ARBA" id="ARBA00023180"/>
    </source>
</evidence>
<evidence type="ECO:0000256" key="2">
    <source>
        <dbReference type="ARBA" id="ARBA00006339"/>
    </source>
</evidence>
<name>A0AAN9ANR5_9CAEN</name>
<evidence type="ECO:0000256" key="4">
    <source>
        <dbReference type="ARBA" id="ARBA00022692"/>
    </source>
</evidence>
<dbReference type="AlphaFoldDB" id="A0AAN9ANR5"/>
<evidence type="ECO:0000256" key="7">
    <source>
        <dbReference type="ARBA" id="ARBA00023136"/>
    </source>
</evidence>
<evidence type="ECO:0000256" key="6">
    <source>
        <dbReference type="ARBA" id="ARBA00023034"/>
    </source>
</evidence>
<keyword evidence="8 9" id="KW-0325">Glycoprotein</keyword>
<keyword evidence="9" id="KW-0735">Signal-anchor</keyword>
<keyword evidence="7" id="KW-0472">Membrane</keyword>
<comment type="similarity">
    <text evidence="2 9">Belongs to the sulfotransferase 2 family.</text>
</comment>
<dbReference type="Pfam" id="PF03567">
    <property type="entry name" value="Sulfotransfer_2"/>
    <property type="match status" value="1"/>
</dbReference>
<dbReference type="EC" id="2.8.2.-" evidence="9"/>
<accession>A0AAN9ANR5</accession>
<evidence type="ECO:0000256" key="3">
    <source>
        <dbReference type="ARBA" id="ARBA00022679"/>
    </source>
</evidence>
<proteinExistence type="inferred from homology"/>
<feature type="region of interest" description="Disordered" evidence="10">
    <location>
        <begin position="60"/>
        <end position="119"/>
    </location>
</feature>
<comment type="subcellular location">
    <subcellularLocation>
        <location evidence="1 9">Golgi apparatus membrane</location>
        <topology evidence="1 9">Single-pass type II membrane protein</topology>
    </subcellularLocation>
</comment>
<dbReference type="InterPro" id="IPR005331">
    <property type="entry name" value="Sulfotransferase"/>
</dbReference>
<protein>
    <recommendedName>
        <fullName evidence="9">Carbohydrate sulfotransferase</fullName>
        <ecNumber evidence="9">2.8.2.-</ecNumber>
    </recommendedName>
</protein>
<evidence type="ECO:0000256" key="10">
    <source>
        <dbReference type="SAM" id="MobiDB-lite"/>
    </source>
</evidence>
<keyword evidence="6 9" id="KW-0333">Golgi apparatus</keyword>
<dbReference type="Proteomes" id="UP001374579">
    <property type="component" value="Unassembled WGS sequence"/>
</dbReference>
<keyword evidence="9" id="KW-0119">Carbohydrate metabolism</keyword>
<comment type="caution">
    <text evidence="11">The sequence shown here is derived from an EMBL/GenBank/DDBJ whole genome shotgun (WGS) entry which is preliminary data.</text>
</comment>
<feature type="compositionally biased region" description="Low complexity" evidence="10">
    <location>
        <begin position="71"/>
        <end position="119"/>
    </location>
</feature>
<dbReference type="PANTHER" id="PTHR12137">
    <property type="entry name" value="CARBOHYDRATE SULFOTRANSFERASE"/>
    <property type="match status" value="1"/>
</dbReference>
<evidence type="ECO:0000313" key="12">
    <source>
        <dbReference type="Proteomes" id="UP001374579"/>
    </source>
</evidence>
<sequence>MGRALMKLRRRPWMVKMLCSIVVIALGFLFVHTIFGSRHPQTDKSSAKLVNFKIKPDYMVPYGDNGQADSPQNSSQQHQRQQHQQKQQPQQQRKQQLPPKQQQQQQQQQQQPVPDQSRLQLSQEETKTALVMRERVARAKLYCQKKKNAVHGNTTKAKPPAYAFKPCLLKSRAHGFQLCPIAKIGSTFWARFYQVLRESDSGTLRSPYSVPLKGVENIRCLNENASLPAKGNSRLLKATFVREPFSRVFSAYVDKLISPNPIYWNQWGKRAMKRDGVTSDRVRCGQGVTFRQFLRDVNARLWRENNHVIPMAGMCDPCKESFDVIGKMETFPADLNYIMSKINVTFKRDIKLSRETKLDAIYDSIQGPFGWMNKIKACISTPEMGRRIWRKLQIRGLISSDLDYPVGEKDLTHMTVEEFNNIAAKAHDKSTDKRRLSLQKKRAFVEAFRTLSLDDVRDYVRVYQDDFDAFGYDKTPSSVFTRDGHFVDTEALDFDKPWRIPE</sequence>
<dbReference type="GO" id="GO:0008146">
    <property type="term" value="F:sulfotransferase activity"/>
    <property type="evidence" value="ECO:0007669"/>
    <property type="project" value="InterPro"/>
</dbReference>
<keyword evidence="3 9" id="KW-0808">Transferase</keyword>
<evidence type="ECO:0000256" key="9">
    <source>
        <dbReference type="RuleBase" id="RU364020"/>
    </source>
</evidence>
<reference evidence="11 12" key="1">
    <citation type="submission" date="2024-02" db="EMBL/GenBank/DDBJ databases">
        <title>Chromosome-scale genome assembly of the rough periwinkle Littorina saxatilis.</title>
        <authorList>
            <person name="De Jode A."/>
            <person name="Faria R."/>
            <person name="Formenti G."/>
            <person name="Sims Y."/>
            <person name="Smith T.P."/>
            <person name="Tracey A."/>
            <person name="Wood J.M.D."/>
            <person name="Zagrodzka Z.B."/>
            <person name="Johannesson K."/>
            <person name="Butlin R.K."/>
            <person name="Leder E.H."/>
        </authorList>
    </citation>
    <scope>NUCLEOTIDE SEQUENCE [LARGE SCALE GENOMIC DNA]</scope>
    <source>
        <strain evidence="11">Snail1</strain>
        <tissue evidence="11">Muscle</tissue>
    </source>
</reference>
<dbReference type="GO" id="GO:0016051">
    <property type="term" value="P:carbohydrate biosynthetic process"/>
    <property type="evidence" value="ECO:0007669"/>
    <property type="project" value="InterPro"/>
</dbReference>
<keyword evidence="4" id="KW-0812">Transmembrane</keyword>
<organism evidence="11 12">
    <name type="scientific">Littorina saxatilis</name>
    <dbReference type="NCBI Taxonomy" id="31220"/>
    <lineage>
        <taxon>Eukaryota</taxon>
        <taxon>Metazoa</taxon>
        <taxon>Spiralia</taxon>
        <taxon>Lophotrochozoa</taxon>
        <taxon>Mollusca</taxon>
        <taxon>Gastropoda</taxon>
        <taxon>Caenogastropoda</taxon>
        <taxon>Littorinimorpha</taxon>
        <taxon>Littorinoidea</taxon>
        <taxon>Littorinidae</taxon>
        <taxon>Littorina</taxon>
    </lineage>
</organism>